<dbReference type="Proteomes" id="UP000654108">
    <property type="component" value="Unassembled WGS sequence"/>
</dbReference>
<accession>A0A927FRS0</accession>
<comment type="caution">
    <text evidence="1">The sequence shown here is derived from an EMBL/GenBank/DDBJ whole genome shotgun (WGS) entry which is preliminary data.</text>
</comment>
<dbReference type="RefSeq" id="WP_191772348.1">
    <property type="nucleotide sequence ID" value="NZ_JACYFU010000001.1"/>
</dbReference>
<evidence type="ECO:0000313" key="1">
    <source>
        <dbReference type="EMBL" id="MBD8064242.1"/>
    </source>
</evidence>
<name>A0A927FRS0_9HYPH</name>
<gene>
    <name evidence="1" type="ORF">IC608_01965</name>
</gene>
<evidence type="ECO:0000313" key="2">
    <source>
        <dbReference type="Proteomes" id="UP000654108"/>
    </source>
</evidence>
<dbReference type="AlphaFoldDB" id="A0A927FRS0"/>
<dbReference type="EMBL" id="JACYFU010000001">
    <property type="protein sequence ID" value="MBD8064242.1"/>
    <property type="molecule type" value="Genomic_DNA"/>
</dbReference>
<proteinExistence type="predicted"/>
<sequence>MPPTYVLARDHLERAAVILQGGDDRSLQLRNIIERTISLIEEFEPAAPTRTDNVVDFTAYPAARIAWAR</sequence>
<keyword evidence="2" id="KW-1185">Reference proteome</keyword>
<protein>
    <submittedName>
        <fullName evidence="1">Uncharacterized protein</fullName>
    </submittedName>
</protein>
<organism evidence="1 2">
    <name type="scientific">Devosia oryzisoli</name>
    <dbReference type="NCBI Taxonomy" id="2774138"/>
    <lineage>
        <taxon>Bacteria</taxon>
        <taxon>Pseudomonadati</taxon>
        <taxon>Pseudomonadota</taxon>
        <taxon>Alphaproteobacteria</taxon>
        <taxon>Hyphomicrobiales</taxon>
        <taxon>Devosiaceae</taxon>
        <taxon>Devosia</taxon>
    </lineage>
</organism>
<reference evidence="1" key="1">
    <citation type="submission" date="2020-09" db="EMBL/GenBank/DDBJ databases">
        <title>Genome seq and assembly of Devosia sp.</title>
        <authorList>
            <person name="Chhetri G."/>
        </authorList>
    </citation>
    <scope>NUCLEOTIDE SEQUENCE</scope>
    <source>
        <strain evidence="1">PTR5</strain>
    </source>
</reference>